<evidence type="ECO:0000313" key="3">
    <source>
        <dbReference type="Proteomes" id="UP000000709"/>
    </source>
</evidence>
<evidence type="ECO:0000313" key="2">
    <source>
        <dbReference type="EMBL" id="EGW33158.1"/>
    </source>
</evidence>
<dbReference type="Proteomes" id="UP000000709">
    <property type="component" value="Unassembled WGS sequence"/>
</dbReference>
<gene>
    <name evidence="2" type="ORF">SPAPADRAFT_60464</name>
</gene>
<evidence type="ECO:0000256" key="1">
    <source>
        <dbReference type="SAM" id="MobiDB-lite"/>
    </source>
</evidence>
<keyword evidence="3" id="KW-1185">Reference proteome</keyword>
<name>G3ALB6_SPAPN</name>
<feature type="region of interest" description="Disordered" evidence="1">
    <location>
        <begin position="100"/>
        <end position="123"/>
    </location>
</feature>
<accession>G3ALB6</accession>
<reference evidence="2 3" key="1">
    <citation type="journal article" date="2011" name="Proc. Natl. Acad. Sci. U.S.A.">
        <title>Comparative genomics of xylose-fermenting fungi for enhanced biofuel production.</title>
        <authorList>
            <person name="Wohlbach D.J."/>
            <person name="Kuo A."/>
            <person name="Sato T.K."/>
            <person name="Potts K.M."/>
            <person name="Salamov A.A."/>
            <person name="LaButti K.M."/>
            <person name="Sun H."/>
            <person name="Clum A."/>
            <person name="Pangilinan J.L."/>
            <person name="Lindquist E.A."/>
            <person name="Lucas S."/>
            <person name="Lapidus A."/>
            <person name="Jin M."/>
            <person name="Gunawan C."/>
            <person name="Balan V."/>
            <person name="Dale B.E."/>
            <person name="Jeffries T.W."/>
            <person name="Zinkel R."/>
            <person name="Barry K.W."/>
            <person name="Grigoriev I.V."/>
            <person name="Gasch A.P."/>
        </authorList>
    </citation>
    <scope>NUCLEOTIDE SEQUENCE [LARGE SCALE GENOMIC DNA]</scope>
    <source>
        <strain evidence="3">NRRL Y-27907 / 11-Y1</strain>
    </source>
</reference>
<dbReference type="STRING" id="619300.G3ALB6"/>
<dbReference type="AlphaFoldDB" id="G3ALB6"/>
<proteinExistence type="predicted"/>
<dbReference type="EMBL" id="GL996501">
    <property type="protein sequence ID" value="EGW33158.1"/>
    <property type="molecule type" value="Genomic_DNA"/>
</dbReference>
<dbReference type="HOGENOM" id="CLU_1462198_0_0_1"/>
<dbReference type="InParanoid" id="G3ALB6"/>
<organism evidence="3">
    <name type="scientific">Spathaspora passalidarum (strain NRRL Y-27907 / 11-Y1)</name>
    <dbReference type="NCBI Taxonomy" id="619300"/>
    <lineage>
        <taxon>Eukaryota</taxon>
        <taxon>Fungi</taxon>
        <taxon>Dikarya</taxon>
        <taxon>Ascomycota</taxon>
        <taxon>Saccharomycotina</taxon>
        <taxon>Pichiomycetes</taxon>
        <taxon>Debaryomycetaceae</taxon>
        <taxon>Spathaspora</taxon>
    </lineage>
</organism>
<protein>
    <submittedName>
        <fullName evidence="2">Uncharacterized protein</fullName>
    </submittedName>
</protein>
<dbReference type="GeneID" id="18873426"/>
<dbReference type="KEGG" id="spaa:SPAPADRAFT_60464"/>
<sequence length="185" mass="21702">MVNQMYKPDDEQALADTLQKILDPDYVHESLSDELEMFRSRYFDASGTWLDEDEVADKYEQFKNGMRAATDLSAFQDSEFDDFPEFLEREVMLSLKYNDDSDYVSEEDDDYVDDGDGDVDVEVHDDEYEPPKIEEMQEYTPTESELRSYVNGDIEVENLTRVLRDLKTGESATTLEQMLQRQYKQ</sequence>
<dbReference type="RefSeq" id="XP_007374673.1">
    <property type="nucleotide sequence ID" value="XM_007374611.1"/>
</dbReference>